<dbReference type="EMBL" id="CM004476">
    <property type="protein sequence ID" value="OCT76634.1"/>
    <property type="molecule type" value="Genomic_DNA"/>
</dbReference>
<gene>
    <name evidence="1" type="ORF">XELAEV_18031839mg</name>
</gene>
<dbReference type="AlphaFoldDB" id="A0A974CN97"/>
<evidence type="ECO:0000313" key="2">
    <source>
        <dbReference type="Proteomes" id="UP000694892"/>
    </source>
</evidence>
<sequence length="68" mass="7758">MQVLTKGQIHLRRKPWIFFLHVIESGPIYDARFLVIVLQMLSYLGSLVMTNEPAQLSSAICNNKNSIL</sequence>
<dbReference type="Proteomes" id="UP000694892">
    <property type="component" value="Chromosome 6L"/>
</dbReference>
<protein>
    <submittedName>
        <fullName evidence="1">Uncharacterized protein</fullName>
    </submittedName>
</protein>
<evidence type="ECO:0000313" key="1">
    <source>
        <dbReference type="EMBL" id="OCT76634.1"/>
    </source>
</evidence>
<reference evidence="2" key="1">
    <citation type="journal article" date="2016" name="Nature">
        <title>Genome evolution in the allotetraploid frog Xenopus laevis.</title>
        <authorList>
            <person name="Session A.M."/>
            <person name="Uno Y."/>
            <person name="Kwon T."/>
            <person name="Chapman J.A."/>
            <person name="Toyoda A."/>
            <person name="Takahashi S."/>
            <person name="Fukui A."/>
            <person name="Hikosaka A."/>
            <person name="Suzuki A."/>
            <person name="Kondo M."/>
            <person name="van Heeringen S.J."/>
            <person name="Quigley I."/>
            <person name="Heinz S."/>
            <person name="Ogino H."/>
            <person name="Ochi H."/>
            <person name="Hellsten U."/>
            <person name="Lyons J.B."/>
            <person name="Simakov O."/>
            <person name="Putnam N."/>
            <person name="Stites J."/>
            <person name="Kuroki Y."/>
            <person name="Tanaka T."/>
            <person name="Michiue T."/>
            <person name="Watanabe M."/>
            <person name="Bogdanovic O."/>
            <person name="Lister R."/>
            <person name="Georgiou G."/>
            <person name="Paranjpe S.S."/>
            <person name="van Kruijsbergen I."/>
            <person name="Shu S."/>
            <person name="Carlson J."/>
            <person name="Kinoshita T."/>
            <person name="Ohta Y."/>
            <person name="Mawaribuchi S."/>
            <person name="Jenkins J."/>
            <person name="Grimwood J."/>
            <person name="Schmutz J."/>
            <person name="Mitros T."/>
            <person name="Mozaffari S.V."/>
            <person name="Suzuki Y."/>
            <person name="Haramoto Y."/>
            <person name="Yamamoto T.S."/>
            <person name="Takagi C."/>
            <person name="Heald R."/>
            <person name="Miller K."/>
            <person name="Haudenschild C."/>
            <person name="Kitzman J."/>
            <person name="Nakayama T."/>
            <person name="Izutsu Y."/>
            <person name="Robert J."/>
            <person name="Fortriede J."/>
            <person name="Burns K."/>
            <person name="Lotay V."/>
            <person name="Karimi K."/>
            <person name="Yasuoka Y."/>
            <person name="Dichmann D.S."/>
            <person name="Flajnik M.F."/>
            <person name="Houston D.W."/>
            <person name="Shendure J."/>
            <person name="DuPasquier L."/>
            <person name="Vize P.D."/>
            <person name="Zorn A.M."/>
            <person name="Ito M."/>
            <person name="Marcotte E.M."/>
            <person name="Wallingford J.B."/>
            <person name="Ito Y."/>
            <person name="Asashima M."/>
            <person name="Ueno N."/>
            <person name="Matsuda Y."/>
            <person name="Veenstra G.J."/>
            <person name="Fujiyama A."/>
            <person name="Harland R.M."/>
            <person name="Taira M."/>
            <person name="Rokhsar D.S."/>
        </authorList>
    </citation>
    <scope>NUCLEOTIDE SEQUENCE [LARGE SCALE GENOMIC DNA]</scope>
    <source>
        <strain evidence="2">J</strain>
    </source>
</reference>
<accession>A0A974CN97</accession>
<organism evidence="1 2">
    <name type="scientific">Xenopus laevis</name>
    <name type="common">African clawed frog</name>
    <dbReference type="NCBI Taxonomy" id="8355"/>
    <lineage>
        <taxon>Eukaryota</taxon>
        <taxon>Metazoa</taxon>
        <taxon>Chordata</taxon>
        <taxon>Craniata</taxon>
        <taxon>Vertebrata</taxon>
        <taxon>Euteleostomi</taxon>
        <taxon>Amphibia</taxon>
        <taxon>Batrachia</taxon>
        <taxon>Anura</taxon>
        <taxon>Pipoidea</taxon>
        <taxon>Pipidae</taxon>
        <taxon>Xenopodinae</taxon>
        <taxon>Xenopus</taxon>
        <taxon>Xenopus</taxon>
    </lineage>
</organism>
<proteinExistence type="predicted"/>
<name>A0A974CN97_XENLA</name>